<dbReference type="EMBL" id="CP003360">
    <property type="protein sequence ID" value="AFM24619.1"/>
    <property type="molecule type" value="Genomic_DNA"/>
</dbReference>
<dbReference type="InterPro" id="IPR023772">
    <property type="entry name" value="DNA-bd_HTH_TetR-type_CS"/>
</dbReference>
<dbReference type="InterPro" id="IPR001647">
    <property type="entry name" value="HTH_TetR"/>
</dbReference>
<feature type="DNA-binding region" description="H-T-H motif" evidence="4">
    <location>
        <begin position="253"/>
        <end position="272"/>
    </location>
</feature>
<dbReference type="GO" id="GO:0000976">
    <property type="term" value="F:transcription cis-regulatory region binding"/>
    <property type="evidence" value="ECO:0007669"/>
    <property type="project" value="TreeGrafter"/>
</dbReference>
<organism evidence="7 8">
    <name type="scientific">Desulfomonile tiedjei (strain ATCC 49306 / DSM 6799 / DCB-1)</name>
    <dbReference type="NCBI Taxonomy" id="706587"/>
    <lineage>
        <taxon>Bacteria</taxon>
        <taxon>Pseudomonadati</taxon>
        <taxon>Thermodesulfobacteriota</taxon>
        <taxon>Desulfomonilia</taxon>
        <taxon>Desulfomonilales</taxon>
        <taxon>Desulfomonilaceae</taxon>
        <taxon>Desulfomonile</taxon>
    </lineage>
</organism>
<dbReference type="PRINTS" id="PR00455">
    <property type="entry name" value="HTHTETR"/>
</dbReference>
<dbReference type="InterPro" id="IPR050109">
    <property type="entry name" value="HTH-type_TetR-like_transc_reg"/>
</dbReference>
<dbReference type="Pfam" id="PF08359">
    <property type="entry name" value="TetR_C_4"/>
    <property type="match status" value="1"/>
</dbReference>
<dbReference type="AlphaFoldDB" id="I4C4X8"/>
<dbReference type="GO" id="GO:0003700">
    <property type="term" value="F:DNA-binding transcription factor activity"/>
    <property type="evidence" value="ECO:0007669"/>
    <property type="project" value="TreeGrafter"/>
</dbReference>
<evidence type="ECO:0000313" key="8">
    <source>
        <dbReference type="Proteomes" id="UP000006055"/>
    </source>
</evidence>
<proteinExistence type="predicted"/>
<dbReference type="SUPFAM" id="SSF48498">
    <property type="entry name" value="Tetracyclin repressor-like, C-terminal domain"/>
    <property type="match status" value="2"/>
</dbReference>
<dbReference type="Pfam" id="PF00440">
    <property type="entry name" value="TetR_N"/>
    <property type="match status" value="2"/>
</dbReference>
<evidence type="ECO:0000256" key="3">
    <source>
        <dbReference type="ARBA" id="ARBA00023163"/>
    </source>
</evidence>
<dbReference type="STRING" id="706587.Desti_1911"/>
<evidence type="ECO:0000259" key="6">
    <source>
        <dbReference type="PROSITE" id="PS50977"/>
    </source>
</evidence>
<evidence type="ECO:0000256" key="4">
    <source>
        <dbReference type="PROSITE-ProRule" id="PRU00335"/>
    </source>
</evidence>
<dbReference type="Proteomes" id="UP000006055">
    <property type="component" value="Chromosome"/>
</dbReference>
<name>I4C4X8_DESTA</name>
<dbReference type="PANTHER" id="PTHR30055:SF234">
    <property type="entry name" value="HTH-TYPE TRANSCRIPTIONAL REGULATOR BETI"/>
    <property type="match status" value="1"/>
</dbReference>
<feature type="DNA-binding region" description="H-T-H motif" evidence="4">
    <location>
        <begin position="48"/>
        <end position="67"/>
    </location>
</feature>
<keyword evidence="1" id="KW-0805">Transcription regulation</keyword>
<dbReference type="KEGG" id="dti:Desti_1911"/>
<dbReference type="PROSITE" id="PS01081">
    <property type="entry name" value="HTH_TETR_1"/>
    <property type="match status" value="2"/>
</dbReference>
<feature type="domain" description="HTH tetR-type" evidence="6">
    <location>
        <begin position="25"/>
        <end position="85"/>
    </location>
</feature>
<dbReference type="RefSeq" id="WP_014809764.1">
    <property type="nucleotide sequence ID" value="NC_018025.1"/>
</dbReference>
<dbReference type="HOGENOM" id="CLU_656775_0_0_7"/>
<keyword evidence="3" id="KW-0804">Transcription</keyword>
<protein>
    <submittedName>
        <fullName evidence="7">Transcriptional regulator</fullName>
    </submittedName>
</protein>
<feature type="region of interest" description="Disordered" evidence="5">
    <location>
        <begin position="1"/>
        <end position="27"/>
    </location>
</feature>
<dbReference type="InterPro" id="IPR009057">
    <property type="entry name" value="Homeodomain-like_sf"/>
</dbReference>
<keyword evidence="8" id="KW-1185">Reference proteome</keyword>
<dbReference type="PROSITE" id="PS50977">
    <property type="entry name" value="HTH_TETR_2"/>
    <property type="match status" value="2"/>
</dbReference>
<dbReference type="InterPro" id="IPR036271">
    <property type="entry name" value="Tet_transcr_reg_TetR-rel_C_sf"/>
</dbReference>
<dbReference type="PANTHER" id="PTHR30055">
    <property type="entry name" value="HTH-TYPE TRANSCRIPTIONAL REGULATOR RUTR"/>
    <property type="match status" value="1"/>
</dbReference>
<keyword evidence="2 4" id="KW-0238">DNA-binding</keyword>
<dbReference type="eggNOG" id="COG1309">
    <property type="taxonomic scope" value="Bacteria"/>
</dbReference>
<reference evidence="8" key="1">
    <citation type="submission" date="2012-06" db="EMBL/GenBank/DDBJ databases">
        <title>Complete sequence of chromosome of Desulfomonile tiedjei DSM 6799.</title>
        <authorList>
            <person name="Lucas S."/>
            <person name="Copeland A."/>
            <person name="Lapidus A."/>
            <person name="Glavina del Rio T."/>
            <person name="Dalin E."/>
            <person name="Tice H."/>
            <person name="Bruce D."/>
            <person name="Goodwin L."/>
            <person name="Pitluck S."/>
            <person name="Peters L."/>
            <person name="Ovchinnikova G."/>
            <person name="Zeytun A."/>
            <person name="Lu M."/>
            <person name="Kyrpides N."/>
            <person name="Mavromatis K."/>
            <person name="Ivanova N."/>
            <person name="Brettin T."/>
            <person name="Detter J.C."/>
            <person name="Han C."/>
            <person name="Larimer F."/>
            <person name="Land M."/>
            <person name="Hauser L."/>
            <person name="Markowitz V."/>
            <person name="Cheng J.-F."/>
            <person name="Hugenholtz P."/>
            <person name="Woyke T."/>
            <person name="Wu D."/>
            <person name="Spring S."/>
            <person name="Schroeder M."/>
            <person name="Brambilla E."/>
            <person name="Klenk H.-P."/>
            <person name="Eisen J.A."/>
        </authorList>
    </citation>
    <scope>NUCLEOTIDE SEQUENCE [LARGE SCALE GENOMIC DNA]</scope>
    <source>
        <strain evidence="8">ATCC 49306 / DSM 6799 / DCB-1</strain>
    </source>
</reference>
<evidence type="ECO:0000256" key="5">
    <source>
        <dbReference type="SAM" id="MobiDB-lite"/>
    </source>
</evidence>
<gene>
    <name evidence="7" type="ordered locus">Desti_1911</name>
</gene>
<feature type="domain" description="HTH tetR-type" evidence="6">
    <location>
        <begin position="230"/>
        <end position="290"/>
    </location>
</feature>
<sequence>MDQTGSPENINKKGSPTGRRSSSADKKRQLIIGSAERIFAARGFHDTTIADISNDSGVHEASIFQYFKTKENLIVTVPERHLKETLANVTEHLQGMKGAEPKLRKLIWHQLRDLSINKDYTSILLRDLRTLPAFYESSAYEMLRRYSSFAADAIREGISDGDVDPEIEPVLVLDMIFGAIDSVVLRWLFFDDEYDPTDVSDQLFSLIKAAIWKREEKARSENGDEPRRGELRRRTILQAAAEVFAQKGYGGATISEIAGKAGIAEASIYQYFKSKEDLLLRVPGNWLNELADEVERVFSGTLNAEERLLNLLRRWALDFQTREWETRVLILELYRNPAFYNSQAYRNTHRFWKLIRSTVDEGQKTGLFRQNFQIDYYLHLIQGSFDHEALSRMMLHKRRATVVSIEQMINLLLRAIKV</sequence>
<evidence type="ECO:0000313" key="7">
    <source>
        <dbReference type="EMBL" id="AFM24619.1"/>
    </source>
</evidence>
<evidence type="ECO:0000256" key="1">
    <source>
        <dbReference type="ARBA" id="ARBA00023015"/>
    </source>
</evidence>
<dbReference type="Gene3D" id="1.10.10.60">
    <property type="entry name" value="Homeodomain-like"/>
    <property type="match status" value="2"/>
</dbReference>
<dbReference type="Gene3D" id="1.10.357.10">
    <property type="entry name" value="Tetracycline Repressor, domain 2"/>
    <property type="match status" value="2"/>
</dbReference>
<evidence type="ECO:0000256" key="2">
    <source>
        <dbReference type="ARBA" id="ARBA00023125"/>
    </source>
</evidence>
<feature type="compositionally biased region" description="Polar residues" evidence="5">
    <location>
        <begin position="1"/>
        <end position="21"/>
    </location>
</feature>
<dbReference type="SUPFAM" id="SSF46689">
    <property type="entry name" value="Homeodomain-like"/>
    <property type="match status" value="2"/>
</dbReference>
<dbReference type="InterPro" id="IPR013570">
    <property type="entry name" value="Tscrpt_reg_YsiA_C"/>
</dbReference>
<accession>I4C4X8</accession>